<dbReference type="Proteomes" id="UP001482620">
    <property type="component" value="Unassembled WGS sequence"/>
</dbReference>
<feature type="region of interest" description="Disordered" evidence="1">
    <location>
        <begin position="21"/>
        <end position="55"/>
    </location>
</feature>
<proteinExistence type="predicted"/>
<feature type="compositionally biased region" description="Polar residues" evidence="1">
    <location>
        <begin position="21"/>
        <end position="36"/>
    </location>
</feature>
<name>A0ABV0UCM4_9TELE</name>
<dbReference type="EMBL" id="JAHRIQ010069599">
    <property type="protein sequence ID" value="MEQ2242935.1"/>
    <property type="molecule type" value="Genomic_DNA"/>
</dbReference>
<protein>
    <submittedName>
        <fullName evidence="2">Uncharacterized protein</fullName>
    </submittedName>
</protein>
<keyword evidence="3" id="KW-1185">Reference proteome</keyword>
<accession>A0ABV0UCM4</accession>
<evidence type="ECO:0000313" key="3">
    <source>
        <dbReference type="Proteomes" id="UP001482620"/>
    </source>
</evidence>
<sequence length="111" mass="12446">MSQSVANESYSQENNYNVLNKWNRGQASQQGGTNRSFVPGPGSGERAQSSVKARAKKTKAMWERLPHLKTFICPVQYGGGSVMLWASEKRFAKHKINFQSSEILYKIYGVS</sequence>
<organism evidence="2 3">
    <name type="scientific">Ilyodon furcidens</name>
    <name type="common">goldbreast splitfin</name>
    <dbReference type="NCBI Taxonomy" id="33524"/>
    <lineage>
        <taxon>Eukaryota</taxon>
        <taxon>Metazoa</taxon>
        <taxon>Chordata</taxon>
        <taxon>Craniata</taxon>
        <taxon>Vertebrata</taxon>
        <taxon>Euteleostomi</taxon>
        <taxon>Actinopterygii</taxon>
        <taxon>Neopterygii</taxon>
        <taxon>Teleostei</taxon>
        <taxon>Neoteleostei</taxon>
        <taxon>Acanthomorphata</taxon>
        <taxon>Ovalentaria</taxon>
        <taxon>Atherinomorphae</taxon>
        <taxon>Cyprinodontiformes</taxon>
        <taxon>Goodeidae</taxon>
        <taxon>Ilyodon</taxon>
    </lineage>
</organism>
<evidence type="ECO:0000256" key="1">
    <source>
        <dbReference type="SAM" id="MobiDB-lite"/>
    </source>
</evidence>
<evidence type="ECO:0000313" key="2">
    <source>
        <dbReference type="EMBL" id="MEQ2242935.1"/>
    </source>
</evidence>
<comment type="caution">
    <text evidence="2">The sequence shown here is derived from an EMBL/GenBank/DDBJ whole genome shotgun (WGS) entry which is preliminary data.</text>
</comment>
<gene>
    <name evidence="2" type="ORF">ILYODFUR_001907</name>
</gene>
<reference evidence="2 3" key="1">
    <citation type="submission" date="2021-06" db="EMBL/GenBank/DDBJ databases">
        <authorList>
            <person name="Palmer J.M."/>
        </authorList>
    </citation>
    <scope>NUCLEOTIDE SEQUENCE [LARGE SCALE GENOMIC DNA]</scope>
    <source>
        <strain evidence="3">if_2019</strain>
        <tissue evidence="2">Muscle</tissue>
    </source>
</reference>